<dbReference type="Pfam" id="PF07714">
    <property type="entry name" value="PK_Tyr_Ser-Thr"/>
    <property type="match status" value="1"/>
</dbReference>
<dbReference type="InterPro" id="IPR024788">
    <property type="entry name" value="Malectin-like_Carb-bd_dom"/>
</dbReference>
<feature type="chain" id="PRO_5043553708" description="non-specific serine/threonine protein kinase" evidence="19">
    <location>
        <begin position="30"/>
        <end position="856"/>
    </location>
</feature>
<dbReference type="GO" id="GO:0004674">
    <property type="term" value="F:protein serine/threonine kinase activity"/>
    <property type="evidence" value="ECO:0007669"/>
    <property type="project" value="UniProtKB-KW"/>
</dbReference>
<proteinExistence type="predicted"/>
<keyword evidence="11 18" id="KW-1133">Transmembrane helix</keyword>
<sequence>MWNTHKFGRMTIPIPIILYLAFTIHVTLANNYEPTQKILLNCGGASNGSDADGRKWTTDVGSKYLSTSGKSTTSQAATQEPSVPQVPCMTARVFYTNFTYKIPVVPGRKFIRLYFYPVSFAGLNVFDGIFSVTVGSYTLLNNFSAAQTAEALNFAFLVKEYLINVDGQTLNISFTPSAKAPKTYAFVNGIEIVSMPDIYSSIDGTLMIVGQNSAFYIGNNTALENVYRLNVGGNHIPPSNDTGLDRSWKDDTPYLYGAAYGVSYYAENMTIQYPTSMPAYVAPVDVYATARSMGPYTPINLNNNLTWIFSVDSGFSYLVRLHFCEIQTGITKVNQIVFDIFLYNQTAEQGVDVIAWASVETGGASQLYGVPVYKDYVVLIPNGSPQQDVWLALHPNNDGKPTFADVILNGIEIFKVNDSNGNLAGLNPIPDVIDPTRARPSSCDGKLKNQKAIIIGGVSGGIVLVVVIGYFLIVASRHRHGNDLSARVVPCGWHPELRGNLCRHFSFAEINAATKNFDEALLLGFGGFGKVYKGEIDNGATKVAIKRGNLLSGQGVHEFQTEIEMLSKLHHLHLVSLIGYCEENCELILVYDYMAHGTLREHLYKTQKPPLSWKQRLEICIGAARGLYYLHTGAKHTIIHRDVKTTNILLDEKWVAKVSDFGLSKMYPTLDKTHVTTVVKGSFGYLDPEYILLQQLTEKSDVYSFGVVLFEILCARPVLDTTLPEEQVSLAEWATQCLEKGILDQIIDPYLKGKIALESFKQFTGIAIKCMAAQGIDRPYMDEVLWNLEFSLQLQRSAEESNDGIGGNHIEEEPYVPCKRKKDLDASPSFNGGGGPLSEEDRSLKLNGGRLWTGFF</sequence>
<dbReference type="InterPro" id="IPR011009">
    <property type="entry name" value="Kinase-like_dom_sf"/>
</dbReference>
<keyword evidence="9" id="KW-0418">Kinase</keyword>
<dbReference type="GO" id="GO:0004714">
    <property type="term" value="F:transmembrane receptor protein tyrosine kinase activity"/>
    <property type="evidence" value="ECO:0007669"/>
    <property type="project" value="InterPro"/>
</dbReference>
<feature type="domain" description="Protein kinase" evidence="20">
    <location>
        <begin position="517"/>
        <end position="790"/>
    </location>
</feature>
<keyword evidence="13" id="KW-0325">Glycoprotein</keyword>
<comment type="subcellular location">
    <subcellularLocation>
        <location evidence="1">Cell membrane</location>
        <topology evidence="1">Single-pass type I membrane protein</topology>
    </subcellularLocation>
</comment>
<keyword evidence="22" id="KW-1185">Reference proteome</keyword>
<comment type="catalytic activity">
    <reaction evidence="15">
        <text>L-threonyl-[protein] + ATP = O-phospho-L-threonyl-[protein] + ADP + H(+)</text>
        <dbReference type="Rhea" id="RHEA:46608"/>
        <dbReference type="Rhea" id="RHEA-COMP:11060"/>
        <dbReference type="Rhea" id="RHEA-COMP:11605"/>
        <dbReference type="ChEBI" id="CHEBI:15378"/>
        <dbReference type="ChEBI" id="CHEBI:30013"/>
        <dbReference type="ChEBI" id="CHEBI:30616"/>
        <dbReference type="ChEBI" id="CHEBI:61977"/>
        <dbReference type="ChEBI" id="CHEBI:456216"/>
        <dbReference type="EC" id="2.7.11.1"/>
    </reaction>
</comment>
<dbReference type="GO" id="GO:0005524">
    <property type="term" value="F:ATP binding"/>
    <property type="evidence" value="ECO:0007669"/>
    <property type="project" value="UniProtKB-UniRule"/>
</dbReference>
<name>A0AAW2BKJ5_9ROSI</name>
<feature type="binding site" evidence="17">
    <location>
        <position position="546"/>
    </location>
    <ligand>
        <name>ATP</name>
        <dbReference type="ChEBI" id="CHEBI:30616"/>
    </ligand>
</feature>
<evidence type="ECO:0000256" key="14">
    <source>
        <dbReference type="ARBA" id="ARBA00023279"/>
    </source>
</evidence>
<evidence type="ECO:0000256" key="18">
    <source>
        <dbReference type="SAM" id="Phobius"/>
    </source>
</evidence>
<dbReference type="EMBL" id="JAZDWU010000011">
    <property type="protein sequence ID" value="KAK9986322.1"/>
    <property type="molecule type" value="Genomic_DNA"/>
</dbReference>
<dbReference type="FunFam" id="2.60.120.430:FF:000007">
    <property type="entry name" value="FERONIA receptor-like kinase"/>
    <property type="match status" value="1"/>
</dbReference>
<evidence type="ECO:0000256" key="7">
    <source>
        <dbReference type="ARBA" id="ARBA00022729"/>
    </source>
</evidence>
<evidence type="ECO:0000256" key="10">
    <source>
        <dbReference type="ARBA" id="ARBA00022840"/>
    </source>
</evidence>
<dbReference type="Proteomes" id="UP001459277">
    <property type="component" value="Unassembled WGS sequence"/>
</dbReference>
<evidence type="ECO:0000256" key="8">
    <source>
        <dbReference type="ARBA" id="ARBA00022741"/>
    </source>
</evidence>
<dbReference type="Gene3D" id="1.10.510.10">
    <property type="entry name" value="Transferase(Phosphotransferase) domain 1"/>
    <property type="match status" value="1"/>
</dbReference>
<dbReference type="FunFam" id="2.60.120.430:FF:000003">
    <property type="entry name" value="FERONIA receptor-like kinase"/>
    <property type="match status" value="1"/>
</dbReference>
<evidence type="ECO:0000256" key="9">
    <source>
        <dbReference type="ARBA" id="ARBA00022777"/>
    </source>
</evidence>
<reference evidence="21 22" key="1">
    <citation type="submission" date="2024-01" db="EMBL/GenBank/DDBJ databases">
        <title>A telomere-to-telomere, gap-free genome of sweet tea (Lithocarpus litseifolius).</title>
        <authorList>
            <person name="Zhou J."/>
        </authorList>
    </citation>
    <scope>NUCLEOTIDE SEQUENCE [LARGE SCALE GENOMIC DNA]</scope>
    <source>
        <strain evidence="21">Zhou-2022a</strain>
        <tissue evidence="21">Leaf</tissue>
    </source>
</reference>
<keyword evidence="3" id="KW-1003">Cell membrane</keyword>
<dbReference type="PROSITE" id="PS50011">
    <property type="entry name" value="PROTEIN_KINASE_DOM"/>
    <property type="match status" value="1"/>
</dbReference>
<evidence type="ECO:0000256" key="6">
    <source>
        <dbReference type="ARBA" id="ARBA00022692"/>
    </source>
</evidence>
<dbReference type="PROSITE" id="PS00107">
    <property type="entry name" value="PROTEIN_KINASE_ATP"/>
    <property type="match status" value="1"/>
</dbReference>
<accession>A0AAW2BKJ5</accession>
<evidence type="ECO:0000256" key="13">
    <source>
        <dbReference type="ARBA" id="ARBA00023180"/>
    </source>
</evidence>
<evidence type="ECO:0000256" key="17">
    <source>
        <dbReference type="PROSITE-ProRule" id="PRU10141"/>
    </source>
</evidence>
<protein>
    <recommendedName>
        <fullName evidence="2">non-specific serine/threonine protein kinase</fullName>
        <ecNumber evidence="2">2.7.11.1</ecNumber>
    </recommendedName>
</protein>
<keyword evidence="14" id="KW-0278">Fertilization</keyword>
<keyword evidence="6 18" id="KW-0812">Transmembrane</keyword>
<evidence type="ECO:0000256" key="19">
    <source>
        <dbReference type="SAM" id="SignalP"/>
    </source>
</evidence>
<dbReference type="PROSITE" id="PS00108">
    <property type="entry name" value="PROTEIN_KINASE_ST"/>
    <property type="match status" value="1"/>
</dbReference>
<evidence type="ECO:0000256" key="4">
    <source>
        <dbReference type="ARBA" id="ARBA00022527"/>
    </source>
</evidence>
<feature type="signal peptide" evidence="19">
    <location>
        <begin position="1"/>
        <end position="29"/>
    </location>
</feature>
<dbReference type="AlphaFoldDB" id="A0AAW2BKJ5"/>
<dbReference type="InterPro" id="IPR000719">
    <property type="entry name" value="Prot_kinase_dom"/>
</dbReference>
<organism evidence="21 22">
    <name type="scientific">Lithocarpus litseifolius</name>
    <dbReference type="NCBI Taxonomy" id="425828"/>
    <lineage>
        <taxon>Eukaryota</taxon>
        <taxon>Viridiplantae</taxon>
        <taxon>Streptophyta</taxon>
        <taxon>Embryophyta</taxon>
        <taxon>Tracheophyta</taxon>
        <taxon>Spermatophyta</taxon>
        <taxon>Magnoliopsida</taxon>
        <taxon>eudicotyledons</taxon>
        <taxon>Gunneridae</taxon>
        <taxon>Pentapetalae</taxon>
        <taxon>rosids</taxon>
        <taxon>fabids</taxon>
        <taxon>Fagales</taxon>
        <taxon>Fagaceae</taxon>
        <taxon>Lithocarpus</taxon>
    </lineage>
</organism>
<keyword evidence="7 19" id="KW-0732">Signal</keyword>
<dbReference type="GO" id="GO:0005886">
    <property type="term" value="C:plasma membrane"/>
    <property type="evidence" value="ECO:0007669"/>
    <property type="project" value="UniProtKB-SubCell"/>
</dbReference>
<evidence type="ECO:0000313" key="22">
    <source>
        <dbReference type="Proteomes" id="UP001459277"/>
    </source>
</evidence>
<keyword evidence="5" id="KW-0808">Transferase</keyword>
<keyword evidence="8 17" id="KW-0547">Nucleotide-binding</keyword>
<dbReference type="PANTHER" id="PTHR34590:SF5">
    <property type="entry name" value="OS04G0586500 PROTEIN"/>
    <property type="match status" value="1"/>
</dbReference>
<dbReference type="FunFam" id="3.30.200.20:FF:000645">
    <property type="entry name" value="Receptor-like protein kinase FERONIA"/>
    <property type="match status" value="1"/>
</dbReference>
<evidence type="ECO:0000256" key="11">
    <source>
        <dbReference type="ARBA" id="ARBA00022989"/>
    </source>
</evidence>
<evidence type="ECO:0000256" key="16">
    <source>
        <dbReference type="ARBA" id="ARBA00048679"/>
    </source>
</evidence>
<gene>
    <name evidence="21" type="ORF">SO802_031273</name>
</gene>
<keyword evidence="10 17" id="KW-0067">ATP-binding</keyword>
<dbReference type="Pfam" id="PF12819">
    <property type="entry name" value="Malectin_like"/>
    <property type="match status" value="1"/>
</dbReference>
<comment type="catalytic activity">
    <reaction evidence="16">
        <text>L-seryl-[protein] + ATP = O-phospho-L-seryl-[protein] + ADP + H(+)</text>
        <dbReference type="Rhea" id="RHEA:17989"/>
        <dbReference type="Rhea" id="RHEA-COMP:9863"/>
        <dbReference type="Rhea" id="RHEA-COMP:11604"/>
        <dbReference type="ChEBI" id="CHEBI:15378"/>
        <dbReference type="ChEBI" id="CHEBI:29999"/>
        <dbReference type="ChEBI" id="CHEBI:30616"/>
        <dbReference type="ChEBI" id="CHEBI:83421"/>
        <dbReference type="ChEBI" id="CHEBI:456216"/>
        <dbReference type="EC" id="2.7.11.1"/>
    </reaction>
</comment>
<evidence type="ECO:0000256" key="2">
    <source>
        <dbReference type="ARBA" id="ARBA00012513"/>
    </source>
</evidence>
<dbReference type="SMART" id="SM00220">
    <property type="entry name" value="S_TKc"/>
    <property type="match status" value="1"/>
</dbReference>
<dbReference type="CDD" id="cd14066">
    <property type="entry name" value="STKc_IRAK"/>
    <property type="match status" value="1"/>
</dbReference>
<evidence type="ECO:0000256" key="5">
    <source>
        <dbReference type="ARBA" id="ARBA00022679"/>
    </source>
</evidence>
<dbReference type="EC" id="2.7.11.1" evidence="2"/>
<dbReference type="InterPro" id="IPR017441">
    <property type="entry name" value="Protein_kinase_ATP_BS"/>
</dbReference>
<comment type="caution">
    <text evidence="21">The sequence shown here is derived from an EMBL/GenBank/DDBJ whole genome shotgun (WGS) entry which is preliminary data.</text>
</comment>
<dbReference type="Gene3D" id="2.60.120.430">
    <property type="entry name" value="Galactose-binding lectin"/>
    <property type="match status" value="2"/>
</dbReference>
<dbReference type="PANTHER" id="PTHR34590">
    <property type="entry name" value="OS03G0124300 PROTEIN-RELATED"/>
    <property type="match status" value="1"/>
</dbReference>
<evidence type="ECO:0000259" key="20">
    <source>
        <dbReference type="PROSITE" id="PS50011"/>
    </source>
</evidence>
<dbReference type="InterPro" id="IPR045272">
    <property type="entry name" value="ANXUR1/2-like"/>
</dbReference>
<dbReference type="InterPro" id="IPR001245">
    <property type="entry name" value="Ser-Thr/Tyr_kinase_cat_dom"/>
</dbReference>
<dbReference type="FunFam" id="1.10.510.10:FF:000058">
    <property type="entry name" value="Receptor-like protein kinase FERONIA"/>
    <property type="match status" value="1"/>
</dbReference>
<dbReference type="InterPro" id="IPR008271">
    <property type="entry name" value="Ser/Thr_kinase_AS"/>
</dbReference>
<evidence type="ECO:0000313" key="21">
    <source>
        <dbReference type="EMBL" id="KAK9986322.1"/>
    </source>
</evidence>
<evidence type="ECO:0000256" key="15">
    <source>
        <dbReference type="ARBA" id="ARBA00047899"/>
    </source>
</evidence>
<dbReference type="SUPFAM" id="SSF56112">
    <property type="entry name" value="Protein kinase-like (PK-like)"/>
    <property type="match status" value="1"/>
</dbReference>
<keyword evidence="12 18" id="KW-0472">Membrane</keyword>
<evidence type="ECO:0000256" key="12">
    <source>
        <dbReference type="ARBA" id="ARBA00023136"/>
    </source>
</evidence>
<dbReference type="Gene3D" id="3.30.200.20">
    <property type="entry name" value="Phosphorylase Kinase, domain 1"/>
    <property type="match status" value="1"/>
</dbReference>
<evidence type="ECO:0000256" key="3">
    <source>
        <dbReference type="ARBA" id="ARBA00022475"/>
    </source>
</evidence>
<feature type="transmembrane region" description="Helical" evidence="18">
    <location>
        <begin position="452"/>
        <end position="475"/>
    </location>
</feature>
<evidence type="ECO:0000256" key="1">
    <source>
        <dbReference type="ARBA" id="ARBA00004251"/>
    </source>
</evidence>
<keyword evidence="4" id="KW-0723">Serine/threonine-protein kinase</keyword>